<name>A0A931AD83_9ACTN</name>
<evidence type="ECO:0000313" key="3">
    <source>
        <dbReference type="Proteomes" id="UP000605361"/>
    </source>
</evidence>
<dbReference type="EMBL" id="JADOGI010000129">
    <property type="protein sequence ID" value="MBF8190631.1"/>
    <property type="molecule type" value="Genomic_DNA"/>
</dbReference>
<evidence type="ECO:0000313" key="2">
    <source>
        <dbReference type="EMBL" id="MBF8190631.1"/>
    </source>
</evidence>
<sequence length="97" mass="10587">MTDPLGTLPKPRRTPLDADERARAEVSFSSLVAEHLVTSGQFRVSADTPEMVELFQAVARRVGDTLGRPVVSYANGRYIVITFAQEETPGVIDRGAQ</sequence>
<accession>A0A931AD83</accession>
<comment type="caution">
    <text evidence="2">The sequence shown here is derived from an EMBL/GenBank/DDBJ whole genome shotgun (WGS) entry which is preliminary data.</text>
</comment>
<dbReference type="RefSeq" id="WP_195899548.1">
    <property type="nucleotide sequence ID" value="NZ_JADOGI010000129.1"/>
</dbReference>
<feature type="region of interest" description="Disordered" evidence="1">
    <location>
        <begin position="1"/>
        <end position="20"/>
    </location>
</feature>
<gene>
    <name evidence="2" type="ORF">ITP53_33950</name>
</gene>
<keyword evidence="3" id="KW-1185">Reference proteome</keyword>
<evidence type="ECO:0000256" key="1">
    <source>
        <dbReference type="SAM" id="MobiDB-lite"/>
    </source>
</evidence>
<dbReference type="AlphaFoldDB" id="A0A931AD83"/>
<proteinExistence type="predicted"/>
<organism evidence="2 3">
    <name type="scientific">Nonomuraea cypriaca</name>
    <dbReference type="NCBI Taxonomy" id="1187855"/>
    <lineage>
        <taxon>Bacteria</taxon>
        <taxon>Bacillati</taxon>
        <taxon>Actinomycetota</taxon>
        <taxon>Actinomycetes</taxon>
        <taxon>Streptosporangiales</taxon>
        <taxon>Streptosporangiaceae</taxon>
        <taxon>Nonomuraea</taxon>
    </lineage>
</organism>
<reference evidence="2" key="1">
    <citation type="submission" date="2020-11" db="EMBL/GenBank/DDBJ databases">
        <title>Whole-genome analyses of Nonomuraea sp. K274.</title>
        <authorList>
            <person name="Veyisoglu A."/>
        </authorList>
    </citation>
    <scope>NUCLEOTIDE SEQUENCE</scope>
    <source>
        <strain evidence="2">K274</strain>
    </source>
</reference>
<protein>
    <submittedName>
        <fullName evidence="2">Uncharacterized protein</fullName>
    </submittedName>
</protein>
<dbReference type="Proteomes" id="UP000605361">
    <property type="component" value="Unassembled WGS sequence"/>
</dbReference>